<evidence type="ECO:0000313" key="2">
    <source>
        <dbReference type="Proteomes" id="UP000035503"/>
    </source>
</evidence>
<dbReference type="AlphaFoldDB" id="A0A0G3I2R3"/>
<evidence type="ECO:0008006" key="3">
    <source>
        <dbReference type="Google" id="ProtNLM"/>
    </source>
</evidence>
<keyword evidence="2" id="KW-1185">Reference proteome</keyword>
<dbReference type="STRING" id="1277257.G293_02740"/>
<organism evidence="1 2">
    <name type="scientific">Candidatus Liberibacter africanus PTSAPSY</name>
    <dbReference type="NCBI Taxonomy" id="1277257"/>
    <lineage>
        <taxon>Bacteria</taxon>
        <taxon>Pseudomonadati</taxon>
        <taxon>Pseudomonadota</taxon>
        <taxon>Alphaproteobacteria</taxon>
        <taxon>Hyphomicrobiales</taxon>
        <taxon>Rhizobiaceae</taxon>
        <taxon>Liberibacter</taxon>
    </lineage>
</organism>
<name>A0A0G3I2R3_LIBAF</name>
<dbReference type="KEGG" id="lau:G293_02740"/>
<accession>A0A0G3I2R3</accession>
<sequence length="164" mass="18418">MMMHFSKVIDGLLDPFLHRRAGISMSLINAWSEIVGRDVAKCCRPEKIIWQNRNPVEKKGVLNDVGGTLIIACKGSHVVFLMHDQSKIIRNVNVFFGFCAIRRVRFLQRSMAVAIRDTSTPPPVPGKDDCEKIDKMTEKIKDEPLKQALVRFGRAVVGCSYCSG</sequence>
<proteinExistence type="predicted"/>
<dbReference type="InterPro" id="IPR010593">
    <property type="entry name" value="DUF1159"/>
</dbReference>
<dbReference type="Pfam" id="PF05258">
    <property type="entry name" value="DciA"/>
    <property type="match status" value="1"/>
</dbReference>
<dbReference type="InterPro" id="IPR007922">
    <property type="entry name" value="DciA-like"/>
</dbReference>
<reference evidence="1 2" key="1">
    <citation type="journal article" date="2015" name="Genome Announc.">
        <title>Complete Genome Sequence of 'Candidatus Liberibacter africanus,' a Bacterium Associated with Citrus Huanglongbing.</title>
        <authorList>
            <person name="Lin H."/>
            <person name="Pietersen G."/>
            <person name="Han C."/>
            <person name="Read D.A."/>
            <person name="Lou B."/>
            <person name="Gupta G."/>
            <person name="Civerolo E.L."/>
        </authorList>
    </citation>
    <scope>NUCLEOTIDE SEQUENCE [LARGE SCALE GENOMIC DNA]</scope>
    <source>
        <strain evidence="1 2">PTSAPSY</strain>
    </source>
</reference>
<dbReference type="Proteomes" id="UP000035503">
    <property type="component" value="Chromosome"/>
</dbReference>
<dbReference type="PIRSF" id="PIRSF032064">
    <property type="entry name" value="UCP032064"/>
    <property type="match status" value="1"/>
</dbReference>
<dbReference type="EMBL" id="CP004021">
    <property type="protein sequence ID" value="AKK20176.1"/>
    <property type="molecule type" value="Genomic_DNA"/>
</dbReference>
<protein>
    <recommendedName>
        <fullName evidence="3">DUF721 domain-containing protein</fullName>
    </recommendedName>
</protein>
<evidence type="ECO:0000313" key="1">
    <source>
        <dbReference type="EMBL" id="AKK20176.1"/>
    </source>
</evidence>
<dbReference type="RefSeq" id="WP_244464459.1">
    <property type="nucleotide sequence ID" value="NZ_CP004021.1"/>
</dbReference>
<gene>
    <name evidence="1" type="ORF">G293_02740</name>
</gene>
<dbReference type="PATRIC" id="fig|1277257.4.peg.592"/>